<sequence length="122" mass="13432">LPPTCSPALSSLTRLRTSVPPSPSPRSLTLTGRRLPLPARGLHLLHKPPRLLDPVVNLLLGIFDLLLRRMLHPALPGHVLPVRFVHRPLGEPEGADLRLEEADGVELIVESCDLLVDGWWSC</sequence>
<feature type="non-terminal residue" evidence="2">
    <location>
        <position position="1"/>
    </location>
</feature>
<dbReference type="AlphaFoldDB" id="A0A2V1D6Y9"/>
<evidence type="ECO:0000313" key="3">
    <source>
        <dbReference type="Proteomes" id="UP000244855"/>
    </source>
</evidence>
<feature type="region of interest" description="Disordered" evidence="1">
    <location>
        <begin position="10"/>
        <end position="31"/>
    </location>
</feature>
<keyword evidence="3" id="KW-1185">Reference proteome</keyword>
<proteinExistence type="predicted"/>
<evidence type="ECO:0000256" key="1">
    <source>
        <dbReference type="SAM" id="MobiDB-lite"/>
    </source>
</evidence>
<name>A0A2V1D6Y9_9PLEO</name>
<reference evidence="2 3" key="1">
    <citation type="journal article" date="2018" name="Sci. Rep.">
        <title>Comparative genomics provides insights into the lifestyle and reveals functional heterogeneity of dark septate endophytic fungi.</title>
        <authorList>
            <person name="Knapp D.G."/>
            <person name="Nemeth J.B."/>
            <person name="Barry K."/>
            <person name="Hainaut M."/>
            <person name="Henrissat B."/>
            <person name="Johnson J."/>
            <person name="Kuo A."/>
            <person name="Lim J.H.P."/>
            <person name="Lipzen A."/>
            <person name="Nolan M."/>
            <person name="Ohm R.A."/>
            <person name="Tamas L."/>
            <person name="Grigoriev I.V."/>
            <person name="Spatafora J.W."/>
            <person name="Nagy L.G."/>
            <person name="Kovacs G.M."/>
        </authorList>
    </citation>
    <scope>NUCLEOTIDE SEQUENCE [LARGE SCALE GENOMIC DNA]</scope>
    <source>
        <strain evidence="2 3">DSE2036</strain>
    </source>
</reference>
<evidence type="ECO:0000313" key="2">
    <source>
        <dbReference type="EMBL" id="PVH93850.1"/>
    </source>
</evidence>
<dbReference type="Proteomes" id="UP000244855">
    <property type="component" value="Unassembled WGS sequence"/>
</dbReference>
<gene>
    <name evidence="2" type="ORF">DM02DRAFT_694828</name>
</gene>
<organism evidence="2 3">
    <name type="scientific">Periconia macrospinosa</name>
    <dbReference type="NCBI Taxonomy" id="97972"/>
    <lineage>
        <taxon>Eukaryota</taxon>
        <taxon>Fungi</taxon>
        <taxon>Dikarya</taxon>
        <taxon>Ascomycota</taxon>
        <taxon>Pezizomycotina</taxon>
        <taxon>Dothideomycetes</taxon>
        <taxon>Pleosporomycetidae</taxon>
        <taxon>Pleosporales</taxon>
        <taxon>Massarineae</taxon>
        <taxon>Periconiaceae</taxon>
        <taxon>Periconia</taxon>
    </lineage>
</organism>
<dbReference type="EMBL" id="KZ805564">
    <property type="protein sequence ID" value="PVH93850.1"/>
    <property type="molecule type" value="Genomic_DNA"/>
</dbReference>
<feature type="compositionally biased region" description="Low complexity" evidence="1">
    <location>
        <begin position="13"/>
        <end position="31"/>
    </location>
</feature>
<accession>A0A2V1D6Y9</accession>
<protein>
    <submittedName>
        <fullName evidence="2">Uncharacterized protein</fullName>
    </submittedName>
</protein>